<dbReference type="Gene3D" id="2.40.160.200">
    <property type="entry name" value="LURP1-related"/>
    <property type="match status" value="1"/>
</dbReference>
<dbReference type="OrthoDB" id="748129at2759"/>
<dbReference type="GeneID" id="103705994"/>
<dbReference type="InterPro" id="IPR007612">
    <property type="entry name" value="LOR"/>
</dbReference>
<evidence type="ECO:0000313" key="2">
    <source>
        <dbReference type="Proteomes" id="UP000228380"/>
    </source>
</evidence>
<keyword evidence="2" id="KW-1185">Reference proteome</keyword>
<sequence length="211" mass="22715">MKVHPNAAAPALELPMPAVSCRGGVDGGRQEAAMLTVWRKSLLFNCRGFTVFDAKGSLVFRVDNYGSESKGEVVLMDAAGKPLLTIRRKKLSLGDHWLIYDGEEAVNPRFSVKRHLNLFHSKALVHVAPCGGGGACYDVEGSYSQRSCVAYGERRRPVAEVRRKEAAAGGVAFGTDVFRLVVQTELDASIAMAIVIVLDQMFGSGGSLMKG</sequence>
<proteinExistence type="inferred from homology"/>
<comment type="similarity">
    <text evidence="1">Belongs to the LOR family.</text>
</comment>
<dbReference type="AlphaFoldDB" id="A0A8B7BYU5"/>
<name>A0A8B7BYU5_PHODC</name>
<reference evidence="3" key="2">
    <citation type="submission" date="2025-08" db="UniProtKB">
        <authorList>
            <consortium name="RefSeq"/>
        </authorList>
    </citation>
    <scope>IDENTIFICATION</scope>
    <source>
        <tissue evidence="3">Young leaves</tissue>
    </source>
</reference>
<dbReference type="SUPFAM" id="SSF54518">
    <property type="entry name" value="Tubby C-terminal domain-like"/>
    <property type="match status" value="1"/>
</dbReference>
<gene>
    <name evidence="3" type="primary">LOC103705994</name>
</gene>
<organism evidence="2 3">
    <name type="scientific">Phoenix dactylifera</name>
    <name type="common">Date palm</name>
    <dbReference type="NCBI Taxonomy" id="42345"/>
    <lineage>
        <taxon>Eukaryota</taxon>
        <taxon>Viridiplantae</taxon>
        <taxon>Streptophyta</taxon>
        <taxon>Embryophyta</taxon>
        <taxon>Tracheophyta</taxon>
        <taxon>Spermatophyta</taxon>
        <taxon>Magnoliopsida</taxon>
        <taxon>Liliopsida</taxon>
        <taxon>Arecaceae</taxon>
        <taxon>Coryphoideae</taxon>
        <taxon>Phoeniceae</taxon>
        <taxon>Phoenix</taxon>
    </lineage>
</organism>
<dbReference type="Proteomes" id="UP000228380">
    <property type="component" value="Chromosome 12"/>
</dbReference>
<dbReference type="RefSeq" id="XP_008788144.2">
    <property type="nucleotide sequence ID" value="XM_008789922.4"/>
</dbReference>
<dbReference type="PANTHER" id="PTHR31087:SF131">
    <property type="entry name" value="TRANSLATION INITIATION FACTOR 2B FAMILY PROTEIN, PUTATIVE, EXPRESSED-RELATED"/>
    <property type="match status" value="1"/>
</dbReference>
<dbReference type="InterPro" id="IPR025659">
    <property type="entry name" value="Tubby-like_C"/>
</dbReference>
<evidence type="ECO:0000313" key="3">
    <source>
        <dbReference type="RefSeq" id="XP_008788144.2"/>
    </source>
</evidence>
<protein>
    <submittedName>
        <fullName evidence="3">Protein LURP-one-related 8-like</fullName>
    </submittedName>
</protein>
<dbReference type="InterPro" id="IPR038595">
    <property type="entry name" value="LOR_sf"/>
</dbReference>
<evidence type="ECO:0000256" key="1">
    <source>
        <dbReference type="ARBA" id="ARBA00005437"/>
    </source>
</evidence>
<dbReference type="PANTHER" id="PTHR31087">
    <property type="match status" value="1"/>
</dbReference>
<dbReference type="KEGG" id="pda:103705994"/>
<dbReference type="Pfam" id="PF04525">
    <property type="entry name" value="LOR"/>
    <property type="match status" value="1"/>
</dbReference>
<accession>A0A8B7BYU5</accession>
<reference evidence="2" key="1">
    <citation type="journal article" date="2019" name="Nat. Commun.">
        <title>Genome-wide association mapping of date palm fruit traits.</title>
        <authorList>
            <person name="Hazzouri K.M."/>
            <person name="Gros-Balthazard M."/>
            <person name="Flowers J.M."/>
            <person name="Copetti D."/>
            <person name="Lemansour A."/>
            <person name="Lebrun M."/>
            <person name="Masmoudi K."/>
            <person name="Ferrand S."/>
            <person name="Dhar M.I."/>
            <person name="Fresquez Z.A."/>
            <person name="Rosas U."/>
            <person name="Zhang J."/>
            <person name="Talag J."/>
            <person name="Lee S."/>
            <person name="Kudrna D."/>
            <person name="Powell R.F."/>
            <person name="Leitch I.J."/>
            <person name="Krueger R.R."/>
            <person name="Wing R.A."/>
            <person name="Amiri K.M.A."/>
            <person name="Purugganan M.D."/>
        </authorList>
    </citation>
    <scope>NUCLEOTIDE SEQUENCE [LARGE SCALE GENOMIC DNA]</scope>
    <source>
        <strain evidence="2">cv. Khalas</strain>
    </source>
</reference>